<comment type="caution">
    <text evidence="2">The sequence shown here is derived from an EMBL/GenBank/DDBJ whole genome shotgun (WGS) entry which is preliminary data.</text>
</comment>
<organism evidence="2">
    <name type="scientific">marine sediment metagenome</name>
    <dbReference type="NCBI Taxonomy" id="412755"/>
    <lineage>
        <taxon>unclassified sequences</taxon>
        <taxon>metagenomes</taxon>
        <taxon>ecological metagenomes</taxon>
    </lineage>
</organism>
<dbReference type="EMBL" id="AYSL01001731">
    <property type="protein sequence ID" value="KTF05530.1"/>
    <property type="molecule type" value="Genomic_DNA"/>
</dbReference>
<name>A0A1B6NU40_9ZZZZ</name>
<gene>
    <name evidence="2" type="ORF">MGSAQ_001646</name>
    <name evidence="1" type="ORF">MGSAQ_002974</name>
</gene>
<evidence type="ECO:0000313" key="2">
    <source>
        <dbReference type="EMBL" id="KTF06858.1"/>
    </source>
</evidence>
<evidence type="ECO:0000313" key="1">
    <source>
        <dbReference type="EMBL" id="KTF05530.1"/>
    </source>
</evidence>
<accession>A0A1B6NU40</accession>
<dbReference type="AlphaFoldDB" id="A0A1B6NU40"/>
<proteinExistence type="predicted"/>
<protein>
    <submittedName>
        <fullName evidence="2">Uncharacterized protein</fullName>
    </submittedName>
</protein>
<dbReference type="EMBL" id="AYSL01000895">
    <property type="protein sequence ID" value="KTF06858.1"/>
    <property type="molecule type" value="Genomic_DNA"/>
</dbReference>
<sequence>MAGIPGTVSSIIATTFTIINAIRNTSNILLSFLYS</sequence>
<reference evidence="2" key="1">
    <citation type="submission" date="2013-11" db="EMBL/GenBank/DDBJ databases">
        <title>Microbial diversity, functional groups and degradation webs in Northern and Southern Mediterranean and Red Sea marine crude oil polluted sites.</title>
        <authorList>
            <person name="Daffonchio D."/>
            <person name="Mapelli F."/>
            <person name="Ferrer M."/>
            <person name="Richter M."/>
            <person name="Cherif A."/>
            <person name="Malkawi H.I."/>
            <person name="Yakimov M.M."/>
            <person name="Abdel-Fattah Y.R."/>
            <person name="Blaghen M."/>
            <person name="Golyshin P.N."/>
            <person name="Kalogerakis N."/>
            <person name="Boon N."/>
            <person name="Magagnini M."/>
            <person name="Fava F."/>
        </authorList>
    </citation>
    <scope>NUCLEOTIDE SEQUENCE</scope>
</reference>